<evidence type="ECO:0000256" key="16">
    <source>
        <dbReference type="ARBA" id="ARBA00023242"/>
    </source>
</evidence>
<evidence type="ECO:0000256" key="20">
    <source>
        <dbReference type="ARBA" id="ARBA00049280"/>
    </source>
</evidence>
<evidence type="ECO:0000313" key="22">
    <source>
        <dbReference type="EMBL" id="TFY81464.1"/>
    </source>
</evidence>
<dbReference type="STRING" id="135208.A0A4Z0A4Z9"/>
<keyword evidence="14" id="KW-0010">Activator</keyword>
<evidence type="ECO:0000256" key="5">
    <source>
        <dbReference type="ARBA" id="ARBA00022491"/>
    </source>
</evidence>
<sequence length="374" mass="42271">MRLYRAKRDGSHRSVSSKYNILGFISSGTYGRVYKAQSKEDDSRLHAIKKFKPDKEGDVVTYTGISQSAIREIAQVIHHYSQTLRQNLPVGVLKSLIYQLFNGLLYLHNAHILHRDLKPANILITSDGVVKIGDLGLARLTYQPLQPLFAGDKVVVTIWYRAPELLMGAKHYNKAIDCWAVGCVMAELASLRPIFKGEEAKLDSKKNVPFQKDQLIRIIEVLGNPDERDWPGMKDMPEYANVRRLDPLPNRLQGWCHNRVYGAGVDLLRQLFQYDPDKRLTAKEAMLHKWFHEEPRPTHNAFHHVTQKTHLPPHRRITQDEAPSMVPAQSQAQAHVAQFSQQHQGSAGSFASLSAGANAVLGSGMHTRKKQRLG</sequence>
<keyword evidence="15" id="KW-0804">Transcription</keyword>
<dbReference type="InterPro" id="IPR011009">
    <property type="entry name" value="Kinase-like_dom_sf"/>
</dbReference>
<dbReference type="Gene3D" id="3.30.200.20">
    <property type="entry name" value="Phosphorylase Kinase, domain 1"/>
    <property type="match status" value="1"/>
</dbReference>
<dbReference type="PROSITE" id="PS50011">
    <property type="entry name" value="PROTEIN_KINASE_DOM"/>
    <property type="match status" value="1"/>
</dbReference>
<keyword evidence="11" id="KW-0067">ATP-binding</keyword>
<evidence type="ECO:0000256" key="13">
    <source>
        <dbReference type="ARBA" id="ARBA00023015"/>
    </source>
</evidence>
<comment type="catalytic activity">
    <reaction evidence="20">
        <text>[DNA-directed RNA polymerase] + ATP = phospho-[DNA-directed RNA polymerase] + ADP + H(+)</text>
        <dbReference type="Rhea" id="RHEA:10216"/>
        <dbReference type="Rhea" id="RHEA-COMP:11321"/>
        <dbReference type="Rhea" id="RHEA-COMP:11322"/>
        <dbReference type="ChEBI" id="CHEBI:15378"/>
        <dbReference type="ChEBI" id="CHEBI:30616"/>
        <dbReference type="ChEBI" id="CHEBI:43176"/>
        <dbReference type="ChEBI" id="CHEBI:68546"/>
        <dbReference type="ChEBI" id="CHEBI:456216"/>
        <dbReference type="EC" id="2.7.11.23"/>
    </reaction>
</comment>
<feature type="domain" description="Protein kinase" evidence="21">
    <location>
        <begin position="1"/>
        <end position="291"/>
    </location>
</feature>
<dbReference type="FunFam" id="1.10.510.10:FF:000408">
    <property type="entry name" value="Serine/threonine-protein kinase SSN3"/>
    <property type="match status" value="1"/>
</dbReference>
<evidence type="ECO:0000256" key="4">
    <source>
        <dbReference type="ARBA" id="ARBA00012425"/>
    </source>
</evidence>
<accession>A0A4Z0A4Z9</accession>
<evidence type="ECO:0000256" key="8">
    <source>
        <dbReference type="ARBA" id="ARBA00022723"/>
    </source>
</evidence>
<dbReference type="GO" id="GO:0016592">
    <property type="term" value="C:mediator complex"/>
    <property type="evidence" value="ECO:0007669"/>
    <property type="project" value="TreeGrafter"/>
</dbReference>
<keyword evidence="9" id="KW-0547">Nucleotide-binding</keyword>
<evidence type="ECO:0000256" key="9">
    <source>
        <dbReference type="ARBA" id="ARBA00022741"/>
    </source>
</evidence>
<dbReference type="GO" id="GO:0004693">
    <property type="term" value="F:cyclin-dependent protein serine/threonine kinase activity"/>
    <property type="evidence" value="ECO:0007669"/>
    <property type="project" value="UniProtKB-EC"/>
</dbReference>
<comment type="subcellular location">
    <subcellularLocation>
        <location evidence="1">Nucleus</location>
    </subcellularLocation>
</comment>
<evidence type="ECO:0000256" key="17">
    <source>
        <dbReference type="ARBA" id="ARBA00041823"/>
    </source>
</evidence>
<keyword evidence="23" id="KW-1185">Reference proteome</keyword>
<evidence type="ECO:0000313" key="23">
    <source>
        <dbReference type="Proteomes" id="UP000298061"/>
    </source>
</evidence>
<evidence type="ECO:0000256" key="19">
    <source>
        <dbReference type="ARBA" id="ARBA00048367"/>
    </source>
</evidence>
<evidence type="ECO:0000256" key="14">
    <source>
        <dbReference type="ARBA" id="ARBA00023159"/>
    </source>
</evidence>
<dbReference type="Proteomes" id="UP000298061">
    <property type="component" value="Unassembled WGS sequence"/>
</dbReference>
<evidence type="ECO:0000256" key="3">
    <source>
        <dbReference type="ARBA" id="ARBA00012409"/>
    </source>
</evidence>
<dbReference type="EC" id="2.7.11.23" evidence="3"/>
<dbReference type="SMART" id="SM00220">
    <property type="entry name" value="S_TKc"/>
    <property type="match status" value="1"/>
</dbReference>
<evidence type="ECO:0000256" key="6">
    <source>
        <dbReference type="ARBA" id="ARBA00022527"/>
    </source>
</evidence>
<reference evidence="22 23" key="1">
    <citation type="submission" date="2019-02" db="EMBL/GenBank/DDBJ databases">
        <title>Genome sequencing of the rare red list fungi Hericium alpestre (H. flagellum).</title>
        <authorList>
            <person name="Buettner E."/>
            <person name="Kellner H."/>
        </authorList>
    </citation>
    <scope>NUCLEOTIDE SEQUENCE [LARGE SCALE GENOMIC DNA]</scope>
    <source>
        <strain evidence="22 23">DSM 108284</strain>
    </source>
</reference>
<comment type="similarity">
    <text evidence="2">Belongs to the protein kinase superfamily. CMGC Ser/Thr protein kinase family. CDC2/CDKX subfamily.</text>
</comment>
<evidence type="ECO:0000256" key="2">
    <source>
        <dbReference type="ARBA" id="ARBA00006485"/>
    </source>
</evidence>
<keyword evidence="12" id="KW-0460">Magnesium</keyword>
<protein>
    <recommendedName>
        <fullName evidence="17">Cyclin-dependent kinase 8</fullName>
        <ecNumber evidence="4">2.7.11.22</ecNumber>
        <ecNumber evidence="3">2.7.11.23</ecNumber>
    </recommendedName>
</protein>
<proteinExistence type="inferred from homology"/>
<dbReference type="OrthoDB" id="6284126at2759"/>
<dbReference type="InterPro" id="IPR008271">
    <property type="entry name" value="Ser/Thr_kinase_AS"/>
</dbReference>
<evidence type="ECO:0000256" key="7">
    <source>
        <dbReference type="ARBA" id="ARBA00022679"/>
    </source>
</evidence>
<dbReference type="AlphaFoldDB" id="A0A4Z0A4Z9"/>
<keyword evidence="8" id="KW-0479">Metal-binding</keyword>
<dbReference type="GO" id="GO:0008353">
    <property type="term" value="F:RNA polymerase II CTD heptapeptide repeat kinase activity"/>
    <property type="evidence" value="ECO:0007669"/>
    <property type="project" value="UniProtKB-EC"/>
</dbReference>
<evidence type="ECO:0000259" key="21">
    <source>
        <dbReference type="PROSITE" id="PS50011"/>
    </source>
</evidence>
<dbReference type="PANTHER" id="PTHR24056:SF495">
    <property type="entry name" value="CYCLIN-DEPENDENT KINASE 8-RELATED"/>
    <property type="match status" value="1"/>
</dbReference>
<dbReference type="Gene3D" id="1.10.510.10">
    <property type="entry name" value="Transferase(Phosphotransferase) domain 1"/>
    <property type="match status" value="1"/>
</dbReference>
<dbReference type="EMBL" id="SFCI01000209">
    <property type="protein sequence ID" value="TFY81464.1"/>
    <property type="molecule type" value="Genomic_DNA"/>
</dbReference>
<comment type="catalytic activity">
    <reaction evidence="19">
        <text>L-seryl-[protein] + ATP = O-phospho-L-seryl-[protein] + ADP + H(+)</text>
        <dbReference type="Rhea" id="RHEA:17989"/>
        <dbReference type="Rhea" id="RHEA-COMP:9863"/>
        <dbReference type="Rhea" id="RHEA-COMP:11604"/>
        <dbReference type="ChEBI" id="CHEBI:15378"/>
        <dbReference type="ChEBI" id="CHEBI:29999"/>
        <dbReference type="ChEBI" id="CHEBI:30616"/>
        <dbReference type="ChEBI" id="CHEBI:83421"/>
        <dbReference type="ChEBI" id="CHEBI:456216"/>
        <dbReference type="EC" id="2.7.11.22"/>
    </reaction>
</comment>
<dbReference type="PANTHER" id="PTHR24056">
    <property type="entry name" value="CELL DIVISION PROTEIN KINASE"/>
    <property type="match status" value="1"/>
</dbReference>
<keyword evidence="13" id="KW-0805">Transcription regulation</keyword>
<keyword evidence="7" id="KW-0808">Transferase</keyword>
<comment type="catalytic activity">
    <reaction evidence="18">
        <text>L-threonyl-[protein] + ATP = O-phospho-L-threonyl-[protein] + ADP + H(+)</text>
        <dbReference type="Rhea" id="RHEA:46608"/>
        <dbReference type="Rhea" id="RHEA-COMP:11060"/>
        <dbReference type="Rhea" id="RHEA-COMP:11605"/>
        <dbReference type="ChEBI" id="CHEBI:15378"/>
        <dbReference type="ChEBI" id="CHEBI:30013"/>
        <dbReference type="ChEBI" id="CHEBI:30616"/>
        <dbReference type="ChEBI" id="CHEBI:61977"/>
        <dbReference type="ChEBI" id="CHEBI:456216"/>
        <dbReference type="EC" id="2.7.11.22"/>
    </reaction>
</comment>
<gene>
    <name evidence="22" type="ORF">EWM64_g2551</name>
</gene>
<dbReference type="InterPro" id="IPR000719">
    <property type="entry name" value="Prot_kinase_dom"/>
</dbReference>
<dbReference type="SUPFAM" id="SSF56112">
    <property type="entry name" value="Protein kinase-like (PK-like)"/>
    <property type="match status" value="1"/>
</dbReference>
<evidence type="ECO:0000256" key="10">
    <source>
        <dbReference type="ARBA" id="ARBA00022777"/>
    </source>
</evidence>
<evidence type="ECO:0000256" key="12">
    <source>
        <dbReference type="ARBA" id="ARBA00022842"/>
    </source>
</evidence>
<evidence type="ECO:0000256" key="15">
    <source>
        <dbReference type="ARBA" id="ARBA00023163"/>
    </source>
</evidence>
<dbReference type="InterPro" id="IPR050108">
    <property type="entry name" value="CDK"/>
</dbReference>
<dbReference type="GO" id="GO:0046872">
    <property type="term" value="F:metal ion binding"/>
    <property type="evidence" value="ECO:0007669"/>
    <property type="project" value="UniProtKB-KW"/>
</dbReference>
<comment type="caution">
    <text evidence="22">The sequence shown here is derived from an EMBL/GenBank/DDBJ whole genome shotgun (WGS) entry which is preliminary data.</text>
</comment>
<evidence type="ECO:0000256" key="11">
    <source>
        <dbReference type="ARBA" id="ARBA00022840"/>
    </source>
</evidence>
<evidence type="ECO:0000256" key="18">
    <source>
        <dbReference type="ARBA" id="ARBA00047811"/>
    </source>
</evidence>
<keyword evidence="16" id="KW-0539">Nucleus</keyword>
<dbReference type="GO" id="GO:0005524">
    <property type="term" value="F:ATP binding"/>
    <property type="evidence" value="ECO:0007669"/>
    <property type="project" value="UniProtKB-KW"/>
</dbReference>
<organism evidence="22 23">
    <name type="scientific">Hericium alpestre</name>
    <dbReference type="NCBI Taxonomy" id="135208"/>
    <lineage>
        <taxon>Eukaryota</taxon>
        <taxon>Fungi</taxon>
        <taxon>Dikarya</taxon>
        <taxon>Basidiomycota</taxon>
        <taxon>Agaricomycotina</taxon>
        <taxon>Agaricomycetes</taxon>
        <taxon>Russulales</taxon>
        <taxon>Hericiaceae</taxon>
        <taxon>Hericium</taxon>
    </lineage>
</organism>
<keyword evidence="6" id="KW-0723">Serine/threonine-protein kinase</keyword>
<keyword evidence="10" id="KW-0418">Kinase</keyword>
<name>A0A4Z0A4Z9_9AGAM</name>
<evidence type="ECO:0000256" key="1">
    <source>
        <dbReference type="ARBA" id="ARBA00004123"/>
    </source>
</evidence>
<dbReference type="PROSITE" id="PS00108">
    <property type="entry name" value="PROTEIN_KINASE_ST"/>
    <property type="match status" value="1"/>
</dbReference>
<keyword evidence="5" id="KW-0678">Repressor</keyword>
<dbReference type="Pfam" id="PF00069">
    <property type="entry name" value="Pkinase"/>
    <property type="match status" value="1"/>
</dbReference>
<dbReference type="EC" id="2.7.11.22" evidence="4"/>